<dbReference type="CDD" id="cd06223">
    <property type="entry name" value="PRTases_typeI"/>
    <property type="match status" value="1"/>
</dbReference>
<name>A0A316UWP6_9BASI</name>
<dbReference type="InterPro" id="IPR029057">
    <property type="entry name" value="PRTase-like"/>
</dbReference>
<comment type="function">
    <text evidence="1">Catalyzes the transfer of a ribosyl phosphate group from 5-phosphoribose 1-diphosphate to orotate, leading to the formation of orotidine monophosphate (OMP).</text>
</comment>
<evidence type="ECO:0000256" key="6">
    <source>
        <dbReference type="ARBA" id="ARBA00022676"/>
    </source>
</evidence>
<evidence type="ECO:0000259" key="9">
    <source>
        <dbReference type="Pfam" id="PF00156"/>
    </source>
</evidence>
<dbReference type="GO" id="GO:0006207">
    <property type="term" value="P:'de novo' pyrimidine nucleobase biosynthetic process"/>
    <property type="evidence" value="ECO:0007669"/>
    <property type="project" value="TreeGrafter"/>
</dbReference>
<dbReference type="PANTHER" id="PTHR46683:SF1">
    <property type="entry name" value="OROTATE PHOSPHORIBOSYLTRANSFERASE 1-RELATED"/>
    <property type="match status" value="1"/>
</dbReference>
<evidence type="ECO:0000256" key="3">
    <source>
        <dbReference type="ARBA" id="ARBA00006340"/>
    </source>
</evidence>
<dbReference type="Proteomes" id="UP000245884">
    <property type="component" value="Unassembled WGS sequence"/>
</dbReference>
<sequence length="238" mass="25527">MSSSSAQVLPHQKSYLDLLLASNILAFKGPYTLKSGRKSPYFFNAGLFNSGAKVAELARCYAEEIVRSGLLGETKEERENTVLFGPAYKGIPLATGVSLSLSLPPHSLDLGFCFNRKEKKDHGEGGTLVGAPMKGKRVIILDDVITAGTAINEAVDIIKAEGGQLVGIVIALDRQEKVKEGDETSAVGAVQQRLGTKVVSVVNLNQVIAFLEGKGMSNEVEGMKEYRQRYGVVEPASK</sequence>
<protein>
    <recommendedName>
        <fullName evidence="5">orotate phosphoribosyltransferase</fullName>
        <ecNumber evidence="5">2.4.2.10</ecNumber>
    </recommendedName>
</protein>
<evidence type="ECO:0000256" key="4">
    <source>
        <dbReference type="ARBA" id="ARBA00011738"/>
    </source>
</evidence>
<keyword evidence="7 10" id="KW-0808">Transferase</keyword>
<keyword evidence="11" id="KW-1185">Reference proteome</keyword>
<organism evidence="10 11">
    <name type="scientific">Jaminaea rosea</name>
    <dbReference type="NCBI Taxonomy" id="1569628"/>
    <lineage>
        <taxon>Eukaryota</taxon>
        <taxon>Fungi</taxon>
        <taxon>Dikarya</taxon>
        <taxon>Basidiomycota</taxon>
        <taxon>Ustilaginomycotina</taxon>
        <taxon>Exobasidiomycetes</taxon>
        <taxon>Microstromatales</taxon>
        <taxon>Microstromatales incertae sedis</taxon>
        <taxon>Jaminaea</taxon>
    </lineage>
</organism>
<comment type="similarity">
    <text evidence="3">Belongs to the purine/pyrimidine phosphoribosyltransferase family. PyrE subfamily.</text>
</comment>
<reference evidence="10 11" key="1">
    <citation type="journal article" date="2018" name="Mol. Biol. Evol.">
        <title>Broad Genomic Sampling Reveals a Smut Pathogenic Ancestry of the Fungal Clade Ustilaginomycotina.</title>
        <authorList>
            <person name="Kijpornyongpan T."/>
            <person name="Mondo S.J."/>
            <person name="Barry K."/>
            <person name="Sandor L."/>
            <person name="Lee J."/>
            <person name="Lipzen A."/>
            <person name="Pangilinan J."/>
            <person name="LaButti K."/>
            <person name="Hainaut M."/>
            <person name="Henrissat B."/>
            <person name="Grigoriev I.V."/>
            <person name="Spatafora J.W."/>
            <person name="Aime M.C."/>
        </authorList>
    </citation>
    <scope>NUCLEOTIDE SEQUENCE [LARGE SCALE GENOMIC DNA]</scope>
    <source>
        <strain evidence="10 11">MCA 5214</strain>
    </source>
</reference>
<comment type="subunit">
    <text evidence="4">Homodimer.</text>
</comment>
<dbReference type="Gene3D" id="3.40.50.2020">
    <property type="match status" value="1"/>
</dbReference>
<dbReference type="InterPro" id="IPR023031">
    <property type="entry name" value="OPRT"/>
</dbReference>
<evidence type="ECO:0000256" key="5">
    <source>
        <dbReference type="ARBA" id="ARBA00011971"/>
    </source>
</evidence>
<dbReference type="PANTHER" id="PTHR46683">
    <property type="entry name" value="OROTATE PHOSPHORIBOSYLTRANSFERASE 1-RELATED"/>
    <property type="match status" value="1"/>
</dbReference>
<dbReference type="GO" id="GO:0046132">
    <property type="term" value="P:pyrimidine ribonucleoside biosynthetic process"/>
    <property type="evidence" value="ECO:0007669"/>
    <property type="project" value="TreeGrafter"/>
</dbReference>
<keyword evidence="8" id="KW-0665">Pyrimidine biosynthesis</keyword>
<gene>
    <name evidence="10" type="ORF">BDZ90DRAFT_258832</name>
</gene>
<dbReference type="SUPFAM" id="SSF53271">
    <property type="entry name" value="PRTase-like"/>
    <property type="match status" value="1"/>
</dbReference>
<dbReference type="NCBIfam" id="TIGR00336">
    <property type="entry name" value="pyrE"/>
    <property type="match status" value="1"/>
</dbReference>
<evidence type="ECO:0000256" key="1">
    <source>
        <dbReference type="ARBA" id="ARBA00003769"/>
    </source>
</evidence>
<dbReference type="STRING" id="1569628.A0A316UWP6"/>
<dbReference type="GO" id="GO:0004588">
    <property type="term" value="F:orotate phosphoribosyltransferase activity"/>
    <property type="evidence" value="ECO:0007669"/>
    <property type="project" value="UniProtKB-EC"/>
</dbReference>
<dbReference type="RefSeq" id="XP_025363363.1">
    <property type="nucleotide sequence ID" value="XM_025508109.1"/>
</dbReference>
<dbReference type="InterPro" id="IPR004467">
    <property type="entry name" value="Or_phspho_trans_dom"/>
</dbReference>
<evidence type="ECO:0000313" key="10">
    <source>
        <dbReference type="EMBL" id="PWN28751.1"/>
    </source>
</evidence>
<keyword evidence="6 10" id="KW-0328">Glycosyltransferase</keyword>
<evidence type="ECO:0000256" key="8">
    <source>
        <dbReference type="ARBA" id="ARBA00022975"/>
    </source>
</evidence>
<comment type="pathway">
    <text evidence="2">Pyrimidine metabolism; UMP biosynthesis via de novo pathway; UMP from orotate: step 1/2.</text>
</comment>
<feature type="domain" description="Phosphoribosyltransferase" evidence="9">
    <location>
        <begin position="71"/>
        <end position="183"/>
    </location>
</feature>
<dbReference type="UniPathway" id="UPA00070">
    <property type="reaction ID" value="UER00119"/>
</dbReference>
<evidence type="ECO:0000256" key="7">
    <source>
        <dbReference type="ARBA" id="ARBA00022679"/>
    </source>
</evidence>
<evidence type="ECO:0000256" key="2">
    <source>
        <dbReference type="ARBA" id="ARBA00004889"/>
    </source>
</evidence>
<dbReference type="AlphaFoldDB" id="A0A316UWP6"/>
<dbReference type="FunFam" id="3.40.50.2020:FF:000008">
    <property type="entry name" value="Orotate phosphoribosyltransferase"/>
    <property type="match status" value="1"/>
</dbReference>
<dbReference type="GO" id="GO:0044205">
    <property type="term" value="P:'de novo' UMP biosynthetic process"/>
    <property type="evidence" value="ECO:0007669"/>
    <property type="project" value="UniProtKB-UniPathway"/>
</dbReference>
<dbReference type="InterPro" id="IPR000836">
    <property type="entry name" value="PRTase_dom"/>
</dbReference>
<dbReference type="OrthoDB" id="5553476at2759"/>
<dbReference type="GO" id="GO:0005737">
    <property type="term" value="C:cytoplasm"/>
    <property type="evidence" value="ECO:0007669"/>
    <property type="project" value="TreeGrafter"/>
</dbReference>
<proteinExistence type="inferred from homology"/>
<dbReference type="EMBL" id="KZ819664">
    <property type="protein sequence ID" value="PWN28751.1"/>
    <property type="molecule type" value="Genomic_DNA"/>
</dbReference>
<accession>A0A316UWP6</accession>
<dbReference type="EC" id="2.4.2.10" evidence="5"/>
<dbReference type="HAMAP" id="MF_01208">
    <property type="entry name" value="PyrE"/>
    <property type="match status" value="1"/>
</dbReference>
<dbReference type="GeneID" id="37029932"/>
<evidence type="ECO:0000313" key="11">
    <source>
        <dbReference type="Proteomes" id="UP000245884"/>
    </source>
</evidence>
<dbReference type="Pfam" id="PF00156">
    <property type="entry name" value="Pribosyltran"/>
    <property type="match status" value="1"/>
</dbReference>